<reference evidence="1" key="1">
    <citation type="journal article" date="2022" name="Cell">
        <title>Design, construction, and in vivo augmentation of a complex gut microbiome.</title>
        <authorList>
            <person name="Cheng A.G."/>
            <person name="Ho P.Y."/>
            <person name="Aranda-Diaz A."/>
            <person name="Jain S."/>
            <person name="Yu F.B."/>
            <person name="Meng X."/>
            <person name="Wang M."/>
            <person name="Iakiviak M."/>
            <person name="Nagashima K."/>
            <person name="Zhao A."/>
            <person name="Murugkar P."/>
            <person name="Patil A."/>
            <person name="Atabakhsh K."/>
            <person name="Weakley A."/>
            <person name="Yan J."/>
            <person name="Brumbaugh A.R."/>
            <person name="Higginbottom S."/>
            <person name="Dimas A."/>
            <person name="Shiver A.L."/>
            <person name="Deutschbauer A."/>
            <person name="Neff N."/>
            <person name="Sonnenburg J.L."/>
            <person name="Huang K.C."/>
            <person name="Fischbach M.A."/>
        </authorList>
    </citation>
    <scope>NUCLEOTIDE SEQUENCE</scope>
    <source>
        <strain evidence="1">JC50</strain>
    </source>
</reference>
<evidence type="ECO:0008006" key="3">
    <source>
        <dbReference type="Google" id="ProtNLM"/>
    </source>
</evidence>
<dbReference type="Proteomes" id="UP001058267">
    <property type="component" value="Chromosome"/>
</dbReference>
<evidence type="ECO:0000313" key="2">
    <source>
        <dbReference type="Proteomes" id="UP001058267"/>
    </source>
</evidence>
<dbReference type="RefSeq" id="WP_147513163.1">
    <property type="nucleotide sequence ID" value="NZ_CP102252.1"/>
</dbReference>
<gene>
    <name evidence="1" type="ORF">NQ519_15065</name>
</gene>
<keyword evidence="2" id="KW-1185">Reference proteome</keyword>
<sequence>MKRLILYLEILFVILISISCSQVRESENGLLEGQTRSNVQNERDANRILIKYVKVDENKLVYLDISLEDARKLGIPDEFYERAIDDIRRTNEEIRKLNDEGVPVQIDLPTFQSPAVSVAAGKVQYPGGSFSVNGNGPDDEAEAFLWLPDGMLGFEFRCRCNAALVCTYKCKTNSFGVTNMNSAVGSPWSNTSVSVALAASNTYGSVCFSCSDPNGASASYSGY</sequence>
<dbReference type="EMBL" id="CP102252">
    <property type="protein sequence ID" value="UWN65041.1"/>
    <property type="molecule type" value="Genomic_DNA"/>
</dbReference>
<organism evidence="1 2">
    <name type="scientific">Alistipes senegalensis JC50</name>
    <dbReference type="NCBI Taxonomy" id="1033732"/>
    <lineage>
        <taxon>Bacteria</taxon>
        <taxon>Pseudomonadati</taxon>
        <taxon>Bacteroidota</taxon>
        <taxon>Bacteroidia</taxon>
        <taxon>Bacteroidales</taxon>
        <taxon>Rikenellaceae</taxon>
        <taxon>Alistipes</taxon>
    </lineage>
</organism>
<dbReference type="PROSITE" id="PS51257">
    <property type="entry name" value="PROKAR_LIPOPROTEIN"/>
    <property type="match status" value="1"/>
</dbReference>
<accession>A0ABY5V680</accession>
<name>A0ABY5V680_9BACT</name>
<proteinExistence type="predicted"/>
<evidence type="ECO:0000313" key="1">
    <source>
        <dbReference type="EMBL" id="UWN65041.1"/>
    </source>
</evidence>
<protein>
    <recommendedName>
        <fullName evidence="3">DUF4848 domain-containing protein</fullName>
    </recommendedName>
</protein>